<evidence type="ECO:0000313" key="5">
    <source>
        <dbReference type="EMBL" id="KOH44463.1"/>
    </source>
</evidence>
<accession>A0A0L8V7Y0</accession>
<protein>
    <submittedName>
        <fullName evidence="5">Flagellar motor protein MotB</fullName>
    </submittedName>
</protein>
<evidence type="ECO:0000256" key="2">
    <source>
        <dbReference type="SAM" id="Coils"/>
    </source>
</evidence>
<dbReference type="PROSITE" id="PS51257">
    <property type="entry name" value="PROKAR_LIPOPROTEIN"/>
    <property type="match status" value="1"/>
</dbReference>
<evidence type="ECO:0000259" key="4">
    <source>
        <dbReference type="PROSITE" id="PS51123"/>
    </source>
</evidence>
<dbReference type="EMBL" id="LGIA01000161">
    <property type="protein sequence ID" value="KOH44463.1"/>
    <property type="molecule type" value="Genomic_DNA"/>
</dbReference>
<organism evidence="5 6">
    <name type="scientific">Sunxiuqinia dokdonensis</name>
    <dbReference type="NCBI Taxonomy" id="1409788"/>
    <lineage>
        <taxon>Bacteria</taxon>
        <taxon>Pseudomonadati</taxon>
        <taxon>Bacteroidota</taxon>
        <taxon>Bacteroidia</taxon>
        <taxon>Marinilabiliales</taxon>
        <taxon>Prolixibacteraceae</taxon>
        <taxon>Sunxiuqinia</taxon>
    </lineage>
</organism>
<dbReference type="Pfam" id="PF00691">
    <property type="entry name" value="OmpA"/>
    <property type="match status" value="1"/>
</dbReference>
<dbReference type="CDD" id="cd07185">
    <property type="entry name" value="OmpA_C-like"/>
    <property type="match status" value="1"/>
</dbReference>
<feature type="domain" description="OmpA-like" evidence="4">
    <location>
        <begin position="168"/>
        <end position="290"/>
    </location>
</feature>
<dbReference type="RefSeq" id="WP_053184140.1">
    <property type="nucleotide sequence ID" value="NZ_LGIA01000161.1"/>
</dbReference>
<feature type="signal peptide" evidence="3">
    <location>
        <begin position="1"/>
        <end position="17"/>
    </location>
</feature>
<keyword evidence="5" id="KW-0966">Cell projection</keyword>
<feature type="coiled-coil region" evidence="2">
    <location>
        <begin position="55"/>
        <end position="138"/>
    </location>
</feature>
<gene>
    <name evidence="5" type="ORF">NC99_26930</name>
</gene>
<dbReference type="PANTHER" id="PTHR30329">
    <property type="entry name" value="STATOR ELEMENT OF FLAGELLAR MOTOR COMPLEX"/>
    <property type="match status" value="1"/>
</dbReference>
<comment type="caution">
    <text evidence="5">The sequence shown here is derived from an EMBL/GenBank/DDBJ whole genome shotgun (WGS) entry which is preliminary data.</text>
</comment>
<dbReference type="SUPFAM" id="SSF103088">
    <property type="entry name" value="OmpA-like"/>
    <property type="match status" value="1"/>
</dbReference>
<dbReference type="Gene3D" id="3.30.1330.60">
    <property type="entry name" value="OmpA-like domain"/>
    <property type="match status" value="1"/>
</dbReference>
<evidence type="ECO:0000256" key="3">
    <source>
        <dbReference type="SAM" id="SignalP"/>
    </source>
</evidence>
<evidence type="ECO:0000313" key="6">
    <source>
        <dbReference type="Proteomes" id="UP000036958"/>
    </source>
</evidence>
<dbReference type="PATRIC" id="fig|1409788.3.peg.2777"/>
<sequence length="300" mass="33817">MKAKNLILMISVFALLASSCKPFYQCGQAKPEKDLFVSRRVNVLLDERDSLCQTLDLREREIVSLKSNISDLNGEIADLNQTIEDVERKYNNLVGENLSQSEQYNRALQQKSNELEEKERLIEERERALNELQQVIARQDSITNRLNNTLRNALLGFQSDELSVEIKNGKVYVSMSDKLLFKSGSAAIESKGKEAINLLADVLDKNRDIDILVEGHTDSIPIRTAVYRDNWDLSVARATSIVRILTEEHNIAPTRLTASGKGEYSPKASNSTAEGRAINRRTEIILSPKLDEIMQLLNAN</sequence>
<dbReference type="InterPro" id="IPR006665">
    <property type="entry name" value="OmpA-like"/>
</dbReference>
<dbReference type="PANTHER" id="PTHR30329:SF21">
    <property type="entry name" value="LIPOPROTEIN YIAD-RELATED"/>
    <property type="match status" value="1"/>
</dbReference>
<dbReference type="OrthoDB" id="9815217at2"/>
<name>A0A0L8V7Y0_9BACT</name>
<dbReference type="Proteomes" id="UP000036958">
    <property type="component" value="Unassembled WGS sequence"/>
</dbReference>
<keyword evidence="2" id="KW-0175">Coiled coil</keyword>
<keyword evidence="5" id="KW-0282">Flagellum</keyword>
<proteinExistence type="predicted"/>
<dbReference type="InterPro" id="IPR036737">
    <property type="entry name" value="OmpA-like_sf"/>
</dbReference>
<dbReference type="STRING" id="1409788.NC99_26930"/>
<feature type="chain" id="PRO_5005591660" evidence="3">
    <location>
        <begin position="18"/>
        <end position="300"/>
    </location>
</feature>
<dbReference type="PROSITE" id="PS51123">
    <property type="entry name" value="OMPA_2"/>
    <property type="match status" value="1"/>
</dbReference>
<keyword evidence="5" id="KW-0969">Cilium</keyword>
<dbReference type="Gene3D" id="1.10.287.1490">
    <property type="match status" value="1"/>
</dbReference>
<dbReference type="AlphaFoldDB" id="A0A0L8V7Y0"/>
<evidence type="ECO:0000256" key="1">
    <source>
        <dbReference type="PROSITE-ProRule" id="PRU00473"/>
    </source>
</evidence>
<dbReference type="InterPro" id="IPR050330">
    <property type="entry name" value="Bact_OuterMem_StrucFunc"/>
</dbReference>
<reference evidence="6" key="1">
    <citation type="submission" date="2015-07" db="EMBL/GenBank/DDBJ databases">
        <title>Genome sequencing of Sunxiuqinia dokdonensis strain SK.</title>
        <authorList>
            <person name="Ahn S."/>
            <person name="Kim B.-C."/>
        </authorList>
    </citation>
    <scope>NUCLEOTIDE SEQUENCE [LARGE SCALE GENOMIC DNA]</scope>
    <source>
        <strain evidence="6">SK</strain>
    </source>
</reference>
<keyword evidence="6" id="KW-1185">Reference proteome</keyword>
<keyword evidence="1" id="KW-0472">Membrane</keyword>
<dbReference type="GO" id="GO:0016020">
    <property type="term" value="C:membrane"/>
    <property type="evidence" value="ECO:0007669"/>
    <property type="project" value="UniProtKB-UniRule"/>
</dbReference>
<keyword evidence="3" id="KW-0732">Signal</keyword>